<protein>
    <submittedName>
        <fullName evidence="2">Cell division protein FtsJ</fullName>
    </submittedName>
</protein>
<organism evidence="2 3">
    <name type="scientific">Cohnella lubricantis</name>
    <dbReference type="NCBI Taxonomy" id="2163172"/>
    <lineage>
        <taxon>Bacteria</taxon>
        <taxon>Bacillati</taxon>
        <taxon>Bacillota</taxon>
        <taxon>Bacilli</taxon>
        <taxon>Bacillales</taxon>
        <taxon>Paenibacillaceae</taxon>
        <taxon>Cohnella</taxon>
    </lineage>
</organism>
<dbReference type="GO" id="GO:0051301">
    <property type="term" value="P:cell division"/>
    <property type="evidence" value="ECO:0007669"/>
    <property type="project" value="UniProtKB-KW"/>
</dbReference>
<comment type="caution">
    <text evidence="2">The sequence shown here is derived from an EMBL/GenBank/DDBJ whole genome shotgun (WGS) entry which is preliminary data.</text>
</comment>
<evidence type="ECO:0000259" key="1">
    <source>
        <dbReference type="Pfam" id="PF20274"/>
    </source>
</evidence>
<dbReference type="EMBL" id="JACJVN010000012">
    <property type="protein sequence ID" value="MBB6676194.1"/>
    <property type="molecule type" value="Genomic_DNA"/>
</dbReference>
<keyword evidence="2" id="KW-0132">Cell division</keyword>
<name>A0A841T4C2_9BACL</name>
<sequence length="120" mass="12761">MINVFLDDVRRCPEGFVAARSAEECLLLLAECEVNVLSLDFELGIGLPNGLSVVHGMIAAARYPKQVFVHSSSLMGRAQMVRALLEASPAGVIVHDGPMTEDILREAADAAAAAKEAKGR</sequence>
<gene>
    <name evidence="2" type="ORF">H4Q31_02515</name>
</gene>
<reference evidence="2 3" key="1">
    <citation type="submission" date="2020-08" db="EMBL/GenBank/DDBJ databases">
        <title>Cohnella phylogeny.</title>
        <authorList>
            <person name="Dunlap C."/>
        </authorList>
    </citation>
    <scope>NUCLEOTIDE SEQUENCE [LARGE SCALE GENOMIC DNA]</scope>
    <source>
        <strain evidence="2 3">DSM 103658</strain>
    </source>
</reference>
<dbReference type="Pfam" id="PF20274">
    <property type="entry name" value="cREC_REC"/>
    <property type="match status" value="1"/>
</dbReference>
<proteinExistence type="predicted"/>
<feature type="domain" description="Cyclic-phosphate processing Receiver" evidence="1">
    <location>
        <begin position="2"/>
        <end position="84"/>
    </location>
</feature>
<dbReference type="RefSeq" id="WP_185177491.1">
    <property type="nucleotide sequence ID" value="NZ_CBCSEP010000011.1"/>
</dbReference>
<keyword evidence="2" id="KW-0131">Cell cycle</keyword>
<evidence type="ECO:0000313" key="2">
    <source>
        <dbReference type="EMBL" id="MBB6676194.1"/>
    </source>
</evidence>
<dbReference type="Proteomes" id="UP000574133">
    <property type="component" value="Unassembled WGS sequence"/>
</dbReference>
<dbReference type="AlphaFoldDB" id="A0A841T4C2"/>
<evidence type="ECO:0000313" key="3">
    <source>
        <dbReference type="Proteomes" id="UP000574133"/>
    </source>
</evidence>
<keyword evidence="3" id="KW-1185">Reference proteome</keyword>
<accession>A0A841T4C2</accession>
<dbReference type="InterPro" id="IPR046909">
    <property type="entry name" value="cREC_REC"/>
</dbReference>